<dbReference type="SUPFAM" id="SSF52266">
    <property type="entry name" value="SGNH hydrolase"/>
    <property type="match status" value="1"/>
</dbReference>
<dbReference type="HOGENOM" id="CLU_088196_2_0_11"/>
<sequence>MLRDTRICFVGDSFVAGAGDRSALGWTGRLVADAHACGHPVTAYNLGVRGQTSTQIRARWLAESLPRLPDDVDARVVFSLGVNDTTIENGRTRAAAADSVANLTALLAEAADRGWPALVVAPPPVDDDEHNARTAALDARFAELCATAQVPYARVHQPLSTDPIWRHEVRIGDGAHPDTDGYTVLADLIRPMWREWLSH</sequence>
<dbReference type="SMR" id="H6R9P6"/>
<dbReference type="EMBL" id="FO082843">
    <property type="protein sequence ID" value="CCF66225.1"/>
    <property type="molecule type" value="Genomic_DNA"/>
</dbReference>
<gene>
    <name evidence="2" type="ordered locus">NOCYR_5478</name>
</gene>
<accession>H6R9P6</accession>
<proteinExistence type="predicted"/>
<dbReference type="InterPro" id="IPR036514">
    <property type="entry name" value="SGNH_hydro_sf"/>
</dbReference>
<reference evidence="2 3" key="1">
    <citation type="journal article" date="2012" name="J. Bacteriol.">
        <title>Genome sequence of the human- and animal-pathogenic strain Nocardia cyriacigeorgica GUH-2.</title>
        <authorList>
            <person name="Zoropogui A."/>
            <person name="Pujic P."/>
            <person name="Normand P."/>
            <person name="Barbe V."/>
            <person name="Beaman B."/>
            <person name="Beaman L."/>
            <person name="Boiron P."/>
            <person name="Colinon C."/>
            <person name="Deredjian A."/>
            <person name="Graindorge A."/>
            <person name="Mangenot S."/>
            <person name="Nazaret S."/>
            <person name="Neto M."/>
            <person name="Petit S."/>
            <person name="Roche D."/>
            <person name="Vallenet D."/>
            <person name="Rodriguez-Nava V."/>
            <person name="Richard Y."/>
            <person name="Cournoyer B."/>
            <person name="Blaha D."/>
        </authorList>
    </citation>
    <scope>NUCLEOTIDE SEQUENCE [LARGE SCALE GENOMIC DNA]</scope>
    <source>
        <strain evidence="2 3">GUH-2</strain>
    </source>
</reference>
<dbReference type="Proteomes" id="UP000008190">
    <property type="component" value="Chromosome"/>
</dbReference>
<dbReference type="InterPro" id="IPR051532">
    <property type="entry name" value="Ester_Hydrolysis_Enzymes"/>
</dbReference>
<dbReference type="InterPro" id="IPR013830">
    <property type="entry name" value="SGNH_hydro"/>
</dbReference>
<keyword evidence="3" id="KW-1185">Reference proteome</keyword>
<evidence type="ECO:0000313" key="2">
    <source>
        <dbReference type="EMBL" id="CCF66225.1"/>
    </source>
</evidence>
<evidence type="ECO:0000313" key="3">
    <source>
        <dbReference type="Proteomes" id="UP000008190"/>
    </source>
</evidence>
<dbReference type="PANTHER" id="PTHR30383">
    <property type="entry name" value="THIOESTERASE 1/PROTEASE 1/LYSOPHOSPHOLIPASE L1"/>
    <property type="match status" value="1"/>
</dbReference>
<dbReference type="AlphaFoldDB" id="H6R9P6"/>
<dbReference type="STRING" id="1127134.NOCYR_5478"/>
<dbReference type="eggNOG" id="COG2755">
    <property type="taxonomic scope" value="Bacteria"/>
</dbReference>
<dbReference type="OrthoDB" id="5196031at2"/>
<dbReference type="Gene3D" id="3.40.50.1110">
    <property type="entry name" value="SGNH hydrolase"/>
    <property type="match status" value="1"/>
</dbReference>
<name>H6R9P6_NOCCG</name>
<dbReference type="Pfam" id="PF13472">
    <property type="entry name" value="Lipase_GDSL_2"/>
    <property type="match status" value="1"/>
</dbReference>
<dbReference type="KEGG" id="ncy:NOCYR_5478"/>
<dbReference type="RefSeq" id="WP_014353669.1">
    <property type="nucleotide sequence ID" value="NC_016887.1"/>
</dbReference>
<feature type="domain" description="SGNH hydrolase-type esterase" evidence="1">
    <location>
        <begin position="9"/>
        <end position="183"/>
    </location>
</feature>
<evidence type="ECO:0000259" key="1">
    <source>
        <dbReference type="Pfam" id="PF13472"/>
    </source>
</evidence>
<protein>
    <submittedName>
        <fullName evidence="2">Putative lypase</fullName>
    </submittedName>
</protein>
<organism evidence="2 3">
    <name type="scientific">Nocardia cyriacigeorgica (strain GUH-2)</name>
    <dbReference type="NCBI Taxonomy" id="1127134"/>
    <lineage>
        <taxon>Bacteria</taxon>
        <taxon>Bacillati</taxon>
        <taxon>Actinomycetota</taxon>
        <taxon>Actinomycetes</taxon>
        <taxon>Mycobacteriales</taxon>
        <taxon>Nocardiaceae</taxon>
        <taxon>Nocardia</taxon>
    </lineage>
</organism>